<evidence type="ECO:0000256" key="2">
    <source>
        <dbReference type="ARBA" id="ARBA00022475"/>
    </source>
</evidence>
<sequence length="296" mass="32339">MSSKFSAAMRRMGLNGMGYATLGSVMFAFGLNVFITPLSLYNGGFMGISQLIRTFFLQVFHLSFGQTDIAGIIYLLINLPLIYLAWTMGKNFFIRSIVTILIQTAALTFIPIPIEPIIDDYLTACIIGGIIAGSGSGLILRGGSSGGGQDILGLYFTKKFHSFSVGKMSLLINIFVYGICLVMFNIEIVIYSLIYGVVYSIACDRVHIQNINMSVIIFTKKEGIPQAIMQQTGRGVTNWDGAGAYTNEHSSILFVVISKHEVSTIKQIVNGIDPNAFMVFNEGCSVSGNFIKRLDP</sequence>
<dbReference type="EMBL" id="JAOQJX010000007">
    <property type="protein sequence ID" value="MCU6747283.1"/>
    <property type="molecule type" value="Genomic_DNA"/>
</dbReference>
<reference evidence="8 9" key="1">
    <citation type="journal article" date="2021" name="ISME Commun">
        <title>Automated analysis of genomic sequences facilitates high-throughput and comprehensive description of bacteria.</title>
        <authorList>
            <person name="Hitch T.C.A."/>
        </authorList>
    </citation>
    <scope>NUCLEOTIDE SEQUENCE [LARGE SCALE GENOMIC DNA]</scope>
    <source>
        <strain evidence="8 9">H2_18</strain>
    </source>
</reference>
<feature type="transmembrane region" description="Helical" evidence="6">
    <location>
        <begin position="69"/>
        <end position="86"/>
    </location>
</feature>
<comment type="subcellular location">
    <subcellularLocation>
        <location evidence="1">Cell membrane</location>
        <topology evidence="1">Multi-pass membrane protein</topology>
    </subcellularLocation>
</comment>
<feature type="transmembrane region" description="Helical" evidence="6">
    <location>
        <begin position="12"/>
        <end position="35"/>
    </location>
</feature>
<dbReference type="PIRSF" id="PIRSF006483">
    <property type="entry name" value="Membrane_protein_YitT"/>
    <property type="match status" value="1"/>
</dbReference>
<dbReference type="Pfam" id="PF02588">
    <property type="entry name" value="YitT_membrane"/>
    <property type="match status" value="1"/>
</dbReference>
<name>A0ABT2TAH7_9FIRM</name>
<evidence type="ECO:0000256" key="4">
    <source>
        <dbReference type="ARBA" id="ARBA00022989"/>
    </source>
</evidence>
<gene>
    <name evidence="8" type="ORF">OCV51_06390</name>
</gene>
<evidence type="ECO:0000256" key="6">
    <source>
        <dbReference type="SAM" id="Phobius"/>
    </source>
</evidence>
<dbReference type="PANTHER" id="PTHR33545">
    <property type="entry name" value="UPF0750 MEMBRANE PROTEIN YITT-RELATED"/>
    <property type="match status" value="1"/>
</dbReference>
<keyword evidence="9" id="KW-1185">Reference proteome</keyword>
<feature type="transmembrane region" description="Helical" evidence="6">
    <location>
        <begin position="92"/>
        <end position="114"/>
    </location>
</feature>
<dbReference type="CDD" id="cd16380">
    <property type="entry name" value="YitT_C"/>
    <property type="match status" value="1"/>
</dbReference>
<evidence type="ECO:0000256" key="5">
    <source>
        <dbReference type="ARBA" id="ARBA00023136"/>
    </source>
</evidence>
<proteinExistence type="predicted"/>
<evidence type="ECO:0000259" key="7">
    <source>
        <dbReference type="Pfam" id="PF10035"/>
    </source>
</evidence>
<dbReference type="PANTHER" id="PTHR33545:SF5">
    <property type="entry name" value="UPF0750 MEMBRANE PROTEIN YITT"/>
    <property type="match status" value="1"/>
</dbReference>
<dbReference type="InterPro" id="IPR019264">
    <property type="entry name" value="DUF2179"/>
</dbReference>
<comment type="caution">
    <text evidence="8">The sequence shown here is derived from an EMBL/GenBank/DDBJ whole genome shotgun (WGS) entry which is preliminary data.</text>
</comment>
<evidence type="ECO:0000313" key="9">
    <source>
        <dbReference type="Proteomes" id="UP001652394"/>
    </source>
</evidence>
<organism evidence="8 9">
    <name type="scientific">Faecalicatena acetigenes</name>
    <dbReference type="NCBI Taxonomy" id="2981790"/>
    <lineage>
        <taxon>Bacteria</taxon>
        <taxon>Bacillati</taxon>
        <taxon>Bacillota</taxon>
        <taxon>Clostridia</taxon>
        <taxon>Lachnospirales</taxon>
        <taxon>Lachnospiraceae</taxon>
        <taxon>Faecalicatena</taxon>
    </lineage>
</organism>
<protein>
    <submittedName>
        <fullName evidence="8">YitT family protein</fullName>
    </submittedName>
</protein>
<evidence type="ECO:0000256" key="3">
    <source>
        <dbReference type="ARBA" id="ARBA00022692"/>
    </source>
</evidence>
<dbReference type="Proteomes" id="UP001652394">
    <property type="component" value="Unassembled WGS sequence"/>
</dbReference>
<dbReference type="Gene3D" id="3.30.70.120">
    <property type="match status" value="1"/>
</dbReference>
<dbReference type="Pfam" id="PF10035">
    <property type="entry name" value="DUF2179"/>
    <property type="match status" value="1"/>
</dbReference>
<keyword evidence="5 6" id="KW-0472">Membrane</keyword>
<keyword evidence="2" id="KW-1003">Cell membrane</keyword>
<evidence type="ECO:0000256" key="1">
    <source>
        <dbReference type="ARBA" id="ARBA00004651"/>
    </source>
</evidence>
<keyword evidence="3 6" id="KW-0812">Transmembrane</keyword>
<dbReference type="RefSeq" id="WP_117975461.1">
    <property type="nucleotide sequence ID" value="NZ_JAOQJX010000007.1"/>
</dbReference>
<feature type="transmembrane region" description="Helical" evidence="6">
    <location>
        <begin position="174"/>
        <end position="198"/>
    </location>
</feature>
<feature type="transmembrane region" description="Helical" evidence="6">
    <location>
        <begin position="121"/>
        <end position="140"/>
    </location>
</feature>
<feature type="domain" description="DUF2179" evidence="7">
    <location>
        <begin position="234"/>
        <end position="288"/>
    </location>
</feature>
<keyword evidence="4 6" id="KW-1133">Transmembrane helix</keyword>
<dbReference type="InterPro" id="IPR003740">
    <property type="entry name" value="YitT"/>
</dbReference>
<dbReference type="InterPro" id="IPR051461">
    <property type="entry name" value="UPF0750_membrane"/>
</dbReference>
<dbReference type="InterPro" id="IPR015867">
    <property type="entry name" value="N-reg_PII/ATP_PRibTrfase_C"/>
</dbReference>
<evidence type="ECO:0000313" key="8">
    <source>
        <dbReference type="EMBL" id="MCU6747283.1"/>
    </source>
</evidence>
<accession>A0ABT2TAH7</accession>